<dbReference type="EMBL" id="FZQA01000001">
    <property type="protein sequence ID" value="SNT68143.1"/>
    <property type="molecule type" value="Genomic_DNA"/>
</dbReference>
<keyword evidence="1" id="KW-0812">Transmembrane</keyword>
<feature type="transmembrane region" description="Helical" evidence="1">
    <location>
        <begin position="185"/>
        <end position="205"/>
    </location>
</feature>
<dbReference type="NCBIfam" id="TIGR02595">
    <property type="entry name" value="PEP_CTERM"/>
    <property type="match status" value="1"/>
</dbReference>
<evidence type="ECO:0000313" key="3">
    <source>
        <dbReference type="Proteomes" id="UP000198346"/>
    </source>
</evidence>
<dbReference type="AlphaFoldDB" id="A0A239PLE0"/>
<evidence type="ECO:0000313" key="2">
    <source>
        <dbReference type="EMBL" id="SNT68143.1"/>
    </source>
</evidence>
<organism evidence="2 3">
    <name type="scientific">Amphiplicatus metriothermophilus</name>
    <dbReference type="NCBI Taxonomy" id="1519374"/>
    <lineage>
        <taxon>Bacteria</taxon>
        <taxon>Pseudomonadati</taxon>
        <taxon>Pseudomonadota</taxon>
        <taxon>Alphaproteobacteria</taxon>
        <taxon>Parvularculales</taxon>
        <taxon>Parvularculaceae</taxon>
        <taxon>Amphiplicatus</taxon>
    </lineage>
</organism>
<protein>
    <submittedName>
        <fullName evidence="2">PEP-CTERM protein-sorting domain-containing protein</fullName>
    </submittedName>
</protein>
<keyword evidence="1" id="KW-0472">Membrane</keyword>
<dbReference type="RefSeq" id="WP_200815208.1">
    <property type="nucleotide sequence ID" value="NZ_FZQA01000001.1"/>
</dbReference>
<proteinExistence type="predicted"/>
<keyword evidence="1" id="KW-1133">Transmembrane helix</keyword>
<reference evidence="2 3" key="1">
    <citation type="submission" date="2017-07" db="EMBL/GenBank/DDBJ databases">
        <authorList>
            <person name="Sun Z.S."/>
            <person name="Albrecht U."/>
            <person name="Echele G."/>
            <person name="Lee C.C."/>
        </authorList>
    </citation>
    <scope>NUCLEOTIDE SEQUENCE [LARGE SCALE GENOMIC DNA]</scope>
    <source>
        <strain evidence="2 3">CGMCC 1.12710</strain>
    </source>
</reference>
<gene>
    <name evidence="2" type="ORF">SAMN06297382_0639</name>
</gene>
<evidence type="ECO:0000256" key="1">
    <source>
        <dbReference type="SAM" id="Phobius"/>
    </source>
</evidence>
<dbReference type="InterPro" id="IPR013424">
    <property type="entry name" value="Ice-binding_C"/>
</dbReference>
<accession>A0A239PLE0</accession>
<keyword evidence="3" id="KW-1185">Reference proteome</keyword>
<name>A0A239PLE0_9PROT</name>
<dbReference type="Proteomes" id="UP000198346">
    <property type="component" value="Unassembled WGS sequence"/>
</dbReference>
<sequence length="210" mass="21806">MSRRRLYAALAVFLFATLVVAPTAWFLGVFHSGREKAEAPPAYVGPPYVVEMSESVWDCHPFRGFSGLRANMNERACGPGGRGMRLHAGRDGPRLAGARRRGGPLQQAAVRSVAGDLLDGPHAGPDGFVAGAPTAPLGEPLSFALAPGGGLLGPGAAPGGPGLPRVLAPFGPFQPDEPPPELPPVPVPGALPLFLTGLAGFLAFARRRRR</sequence>